<accession>A0ABD1EHY2</accession>
<reference evidence="1 2" key="1">
    <citation type="submission" date="2024-05" db="EMBL/GenBank/DDBJ databases">
        <title>Genetic variation in Jamaican populations of the coffee berry borer (Hypothenemus hampei).</title>
        <authorList>
            <person name="Errbii M."/>
            <person name="Myrie A."/>
        </authorList>
    </citation>
    <scope>NUCLEOTIDE SEQUENCE [LARGE SCALE GENOMIC DNA]</scope>
    <source>
        <strain evidence="1">JA-Hopewell-2020-01-JO</strain>
        <tissue evidence="1">Whole body</tissue>
    </source>
</reference>
<comment type="caution">
    <text evidence="1">The sequence shown here is derived from an EMBL/GenBank/DDBJ whole genome shotgun (WGS) entry which is preliminary data.</text>
</comment>
<name>A0ABD1EHY2_HYPHA</name>
<evidence type="ECO:0000313" key="2">
    <source>
        <dbReference type="Proteomes" id="UP001566132"/>
    </source>
</evidence>
<dbReference type="Proteomes" id="UP001566132">
    <property type="component" value="Unassembled WGS sequence"/>
</dbReference>
<evidence type="ECO:0008006" key="3">
    <source>
        <dbReference type="Google" id="ProtNLM"/>
    </source>
</evidence>
<evidence type="ECO:0000313" key="1">
    <source>
        <dbReference type="EMBL" id="KAL1493568.1"/>
    </source>
</evidence>
<proteinExistence type="predicted"/>
<protein>
    <recommendedName>
        <fullName evidence="3">Triple QxxK/R motif-containing protein</fullName>
    </recommendedName>
</protein>
<dbReference type="AlphaFoldDB" id="A0ABD1EHY2"/>
<dbReference type="EMBL" id="JBDJPC010000007">
    <property type="protein sequence ID" value="KAL1493568.1"/>
    <property type="molecule type" value="Genomic_DNA"/>
</dbReference>
<organism evidence="1 2">
    <name type="scientific">Hypothenemus hampei</name>
    <name type="common">Coffee berry borer</name>
    <dbReference type="NCBI Taxonomy" id="57062"/>
    <lineage>
        <taxon>Eukaryota</taxon>
        <taxon>Metazoa</taxon>
        <taxon>Ecdysozoa</taxon>
        <taxon>Arthropoda</taxon>
        <taxon>Hexapoda</taxon>
        <taxon>Insecta</taxon>
        <taxon>Pterygota</taxon>
        <taxon>Neoptera</taxon>
        <taxon>Endopterygota</taxon>
        <taxon>Coleoptera</taxon>
        <taxon>Polyphaga</taxon>
        <taxon>Cucujiformia</taxon>
        <taxon>Curculionidae</taxon>
        <taxon>Scolytinae</taxon>
        <taxon>Hypothenemus</taxon>
    </lineage>
</organism>
<gene>
    <name evidence="1" type="ORF">ABEB36_009271</name>
</gene>
<keyword evidence="2" id="KW-1185">Reference proteome</keyword>
<sequence>MADQVRLRRKKGTGSFRDEQKKLKAAGKAYRTVKKILKPEILMPKERSSISKTVDLKTLTLWACFM</sequence>